<dbReference type="InterPro" id="IPR055180">
    <property type="entry name" value="HsdR_RecA-like_helicase_dom_2"/>
</dbReference>
<name>A0A328PMM8_9MOLU</name>
<protein>
    <recommendedName>
        <fullName evidence="11">Type I restriction enzyme endonuclease subunit</fullName>
        <shortName evidence="11">R protein</shortName>
        <ecNumber evidence="11">3.1.21.3</ecNumber>
    </recommendedName>
</protein>
<dbReference type="EC" id="3.1.21.3" evidence="11"/>
<dbReference type="Gene3D" id="1.20.58.910">
    <property type="match status" value="1"/>
</dbReference>
<comment type="similarity">
    <text evidence="2 11">Belongs to the HsdR family.</text>
</comment>
<evidence type="ECO:0000256" key="1">
    <source>
        <dbReference type="ARBA" id="ARBA00000851"/>
    </source>
</evidence>
<organism evidence="13 14">
    <name type="scientific">Mycoplasma wenyonii</name>
    <dbReference type="NCBI Taxonomy" id="65123"/>
    <lineage>
        <taxon>Bacteria</taxon>
        <taxon>Bacillati</taxon>
        <taxon>Mycoplasmatota</taxon>
        <taxon>Mollicutes</taxon>
        <taxon>Mycoplasmataceae</taxon>
        <taxon>Mycoplasma</taxon>
    </lineage>
</organism>
<dbReference type="CDD" id="cd18800">
    <property type="entry name" value="SF2_C_EcoR124I-like"/>
    <property type="match status" value="1"/>
</dbReference>
<dbReference type="GO" id="GO:0003677">
    <property type="term" value="F:DNA binding"/>
    <property type="evidence" value="ECO:0007669"/>
    <property type="project" value="UniProtKB-KW"/>
</dbReference>
<evidence type="ECO:0000256" key="8">
    <source>
        <dbReference type="ARBA" id="ARBA00022801"/>
    </source>
</evidence>
<comment type="catalytic activity">
    <reaction evidence="1 11">
        <text>Endonucleolytic cleavage of DNA to give random double-stranded fragments with terminal 5'-phosphates, ATP is simultaneously hydrolyzed.</text>
        <dbReference type="EC" id="3.1.21.3"/>
    </reaction>
</comment>
<dbReference type="Pfam" id="PF18766">
    <property type="entry name" value="SWI2_SNF2"/>
    <property type="match status" value="1"/>
</dbReference>
<dbReference type="EMBL" id="QKVO01000008">
    <property type="protein sequence ID" value="RAO94975.1"/>
    <property type="molecule type" value="Genomic_DNA"/>
</dbReference>
<dbReference type="InterPro" id="IPR040980">
    <property type="entry name" value="SWI2_SNF2"/>
</dbReference>
<keyword evidence="10 11" id="KW-0238">DNA-binding</keyword>
<comment type="function">
    <text evidence="11">Subunit R is required for both nuclease and ATPase activities, but not for modification.</text>
</comment>
<dbReference type="SMART" id="SM00487">
    <property type="entry name" value="DEXDc"/>
    <property type="match status" value="1"/>
</dbReference>
<feature type="domain" description="Helicase ATP-binding" evidence="12">
    <location>
        <begin position="295"/>
        <end position="464"/>
    </location>
</feature>
<accession>A0A328PMM8</accession>
<dbReference type="InterPro" id="IPR027417">
    <property type="entry name" value="P-loop_NTPase"/>
</dbReference>
<dbReference type="OrthoDB" id="9758243at2"/>
<dbReference type="NCBIfam" id="TIGR00348">
    <property type="entry name" value="hsdR"/>
    <property type="match status" value="1"/>
</dbReference>
<dbReference type="GO" id="GO:0005524">
    <property type="term" value="F:ATP binding"/>
    <property type="evidence" value="ECO:0007669"/>
    <property type="project" value="UniProtKB-KW"/>
</dbReference>
<evidence type="ECO:0000256" key="2">
    <source>
        <dbReference type="ARBA" id="ARBA00008598"/>
    </source>
</evidence>
<dbReference type="InterPro" id="IPR004473">
    <property type="entry name" value="Restrct_endonuc_typeI_HsdR"/>
</dbReference>
<evidence type="ECO:0000259" key="12">
    <source>
        <dbReference type="PROSITE" id="PS51192"/>
    </source>
</evidence>
<dbReference type="REBASE" id="284556">
    <property type="entry name" value="R2.MweAP02ORF2225P"/>
</dbReference>
<dbReference type="PROSITE" id="PS51192">
    <property type="entry name" value="HELICASE_ATP_BIND_1"/>
    <property type="match status" value="1"/>
</dbReference>
<evidence type="ECO:0000256" key="3">
    <source>
        <dbReference type="ARBA" id="ARBA00011296"/>
    </source>
</evidence>
<keyword evidence="8 11" id="KW-0378">Hydrolase</keyword>
<keyword evidence="5 11" id="KW-0547">Nucleotide-binding</keyword>
<dbReference type="RefSeq" id="WP_112665561.1">
    <property type="nucleotide sequence ID" value="NZ_QKVO01000008.1"/>
</dbReference>
<keyword evidence="14" id="KW-1185">Reference proteome</keyword>
<dbReference type="InterPro" id="IPR022625">
    <property type="entry name" value="TypeI_RM_Rsu_C"/>
</dbReference>
<comment type="subunit">
    <text evidence="3 11">The type I restriction/modification system is composed of three polypeptides R, M and S.</text>
</comment>
<dbReference type="CDD" id="cd22332">
    <property type="entry name" value="HsdR_N"/>
    <property type="match status" value="1"/>
</dbReference>
<sequence>MGDNTVPLQYEPPFSDEKEHFKTNREIEKELIHLLQQQGYEYIDIQDEEHLRENLRSQLEKLNSLKQSREFRFSDAEWNWFFQEYFERKTIEEATHTIQKDYVKNLSQKDDKWSNIHLIDKENIHRNYLQVFKPSKERRDLVILVNGIPTVFLELKETWERLESSFRRLERYDRYEYLSGYFKLFWFVQLFVISNRSETKYFSNTSNLAWVKRSRGDRQENANFRLTSYWTDSKNNRIENLFDFTKHFFEKNTLLNILTKYCVFTTDKKLIVMRPYQISAVEAMVNRVKRGIAEKLEGNPESRGYIWHATGSGKTLTSYKARELISKVEGISKVLFVVDRKVLDSQTQREFHKFGDDDNTATFKTSELVQKLKDPSCKAITTTFQKLNKACRWENFLELPVLKERVVFIFDECHRSQGSDGEMGHMRRITENRFKRSFIFGVSGTPIFGKKEDKEEDEKKEKNAKGTNKYFTECLSTYTLLDALQDNNVLSWRYDEAGFKNVENYELELDDPQNRRLRKSKIVDWVLENFERKTKGSAFKKYFNSLFVTDSIKDLLEYYEIFKEKIGDHLTMSAIFSISSEEEKNSQGNVDALSRIIEDYNKTFGTDFDLRYELRKSYESWREDLTKKLREVKIDILIVVDMFLTGFDSAALNTLWIDKNIKELHELIQIFSRTNRIHSELKDKGNIVAFVPLRAKRDEALRIYVGGEVKFKQSHHLLLEKDFEELYAEGKEIIEEFMQNYPDEQISISEENAEDFVKQYNEALKIHKKLSCYSEYKDKELLTEEEKENYHAKYLESLATIEKIRTQPTVTVTGKVKTEIDNFALELIRSEDVDINYILRLIVKGEEKEKIMKKVISNTKMRECAPLIGEFIDRWKKRENNDSTAIDQEWSTYIEQKKDEELDDGIKENNFKAEKREDIKEVLNKEDRDKVLQGGWLRSVLPPLSYFNKEHYSVIQKAKDFLLNLMEKWKQYKI</sequence>
<comment type="caution">
    <text evidence="13">The sequence shown here is derived from an EMBL/GenBank/DDBJ whole genome shotgun (WGS) entry which is preliminary data.</text>
</comment>
<dbReference type="PANTHER" id="PTHR30195:SF16">
    <property type="entry name" value="TYPE I RESTRICTION ENZYME ENDONUCLEASE SUBUNIT"/>
    <property type="match status" value="1"/>
</dbReference>
<dbReference type="Proteomes" id="UP000249762">
    <property type="component" value="Unassembled WGS sequence"/>
</dbReference>
<gene>
    <name evidence="13" type="ORF">DNK47_02230</name>
</gene>
<dbReference type="PANTHER" id="PTHR30195">
    <property type="entry name" value="TYPE I SITE-SPECIFIC DEOXYRIBONUCLEASE PROTEIN SUBUNIT M AND R"/>
    <property type="match status" value="1"/>
</dbReference>
<dbReference type="GO" id="GO:0009035">
    <property type="term" value="F:type I site-specific deoxyribonuclease activity"/>
    <property type="evidence" value="ECO:0007669"/>
    <property type="project" value="UniProtKB-EC"/>
</dbReference>
<reference evidence="14" key="1">
    <citation type="submission" date="2018-06" db="EMBL/GenBank/DDBJ databases">
        <authorList>
            <person name="Martinez Ocampo F."/>
            <person name="Quiroz Castaneda R.E."/>
            <person name="Rojas Lopez X."/>
        </authorList>
    </citation>
    <scope>NUCLEOTIDE SEQUENCE [LARGE SCALE GENOMIC DNA]</scope>
    <source>
        <strain evidence="14">INIFAP02</strain>
    </source>
</reference>
<dbReference type="Pfam" id="PF22679">
    <property type="entry name" value="T1R_D3-like"/>
    <property type="match status" value="1"/>
</dbReference>
<keyword evidence="4" id="KW-0540">Nuclease</keyword>
<keyword evidence="9 11" id="KW-0067">ATP-binding</keyword>
<evidence type="ECO:0000313" key="14">
    <source>
        <dbReference type="Proteomes" id="UP000249762"/>
    </source>
</evidence>
<evidence type="ECO:0000256" key="6">
    <source>
        <dbReference type="ARBA" id="ARBA00022747"/>
    </source>
</evidence>
<dbReference type="GO" id="GO:0009307">
    <property type="term" value="P:DNA restriction-modification system"/>
    <property type="evidence" value="ECO:0007669"/>
    <property type="project" value="UniProtKB-KW"/>
</dbReference>
<evidence type="ECO:0000256" key="4">
    <source>
        <dbReference type="ARBA" id="ARBA00022722"/>
    </source>
</evidence>
<proteinExistence type="inferred from homology"/>
<dbReference type="AlphaFoldDB" id="A0A328PMM8"/>
<dbReference type="Gene3D" id="3.40.50.300">
    <property type="entry name" value="P-loop containing nucleotide triphosphate hydrolases"/>
    <property type="match status" value="2"/>
</dbReference>
<dbReference type="SUPFAM" id="SSF52540">
    <property type="entry name" value="P-loop containing nucleoside triphosphate hydrolases"/>
    <property type="match status" value="2"/>
</dbReference>
<dbReference type="Pfam" id="PF12008">
    <property type="entry name" value="EcoR124_C"/>
    <property type="match status" value="1"/>
</dbReference>
<evidence type="ECO:0000256" key="9">
    <source>
        <dbReference type="ARBA" id="ARBA00022840"/>
    </source>
</evidence>
<evidence type="ECO:0000256" key="11">
    <source>
        <dbReference type="RuleBase" id="RU364115"/>
    </source>
</evidence>
<dbReference type="InterPro" id="IPR007409">
    <property type="entry name" value="Restrct_endonuc_type1_HsdR_N"/>
</dbReference>
<evidence type="ECO:0000313" key="13">
    <source>
        <dbReference type="EMBL" id="RAO94975.1"/>
    </source>
</evidence>
<keyword evidence="7" id="KW-0255">Endonuclease</keyword>
<dbReference type="Gene3D" id="3.90.1570.50">
    <property type="match status" value="1"/>
</dbReference>
<dbReference type="Pfam" id="PF04313">
    <property type="entry name" value="HSDR_N"/>
    <property type="match status" value="1"/>
</dbReference>
<evidence type="ECO:0000256" key="10">
    <source>
        <dbReference type="ARBA" id="ARBA00023125"/>
    </source>
</evidence>
<keyword evidence="6 11" id="KW-0680">Restriction system</keyword>
<dbReference type="InterPro" id="IPR014001">
    <property type="entry name" value="Helicase_ATP-bd"/>
</dbReference>
<evidence type="ECO:0000256" key="7">
    <source>
        <dbReference type="ARBA" id="ARBA00022759"/>
    </source>
</evidence>
<evidence type="ECO:0000256" key="5">
    <source>
        <dbReference type="ARBA" id="ARBA00022741"/>
    </source>
</evidence>
<dbReference type="InterPro" id="IPR051268">
    <property type="entry name" value="Type-I_R_enzyme_R_subunit"/>
</dbReference>